<evidence type="ECO:0000313" key="4">
    <source>
        <dbReference type="Proteomes" id="UP000317835"/>
    </source>
</evidence>
<keyword evidence="4" id="KW-1185">Reference proteome</keyword>
<feature type="compositionally biased region" description="Gly residues" evidence="1">
    <location>
        <begin position="47"/>
        <end position="60"/>
    </location>
</feature>
<protein>
    <submittedName>
        <fullName evidence="3">Uncharacterized protein</fullName>
    </submittedName>
</protein>
<feature type="region of interest" description="Disordered" evidence="1">
    <location>
        <begin position="25"/>
        <end position="61"/>
    </location>
</feature>
<dbReference type="EMBL" id="CP036426">
    <property type="protein sequence ID" value="QDV35308.1"/>
    <property type="molecule type" value="Genomic_DNA"/>
</dbReference>
<feature type="signal peptide" evidence="2">
    <location>
        <begin position="1"/>
        <end position="24"/>
    </location>
</feature>
<proteinExistence type="predicted"/>
<dbReference type="RefSeq" id="WP_145270828.1">
    <property type="nucleotide sequence ID" value="NZ_CP036426.1"/>
</dbReference>
<dbReference type="Proteomes" id="UP000317835">
    <property type="component" value="Chromosome"/>
</dbReference>
<gene>
    <name evidence="3" type="ORF">ElP_32110</name>
</gene>
<sequence length="135" mass="14655" precursor="true">MRTTLATLAALSVTLAFGMAEAHAGKGNRGRAQGPAQQYGDIVGLPPGHGGIPPGHGGIPPGQARKLYQPGYVGYPQAGYPGWGQQWIGVPGLDAGYDRWRRDAARAYQRGDFFIQGWRQRPYPIHGPYPYGWPR</sequence>
<evidence type="ECO:0000256" key="2">
    <source>
        <dbReference type="SAM" id="SignalP"/>
    </source>
</evidence>
<accession>A0A518H3A9</accession>
<keyword evidence="2" id="KW-0732">Signal</keyword>
<reference evidence="3 4" key="1">
    <citation type="submission" date="2019-02" db="EMBL/GenBank/DDBJ databases">
        <title>Deep-cultivation of Planctomycetes and their phenomic and genomic characterization uncovers novel biology.</title>
        <authorList>
            <person name="Wiegand S."/>
            <person name="Jogler M."/>
            <person name="Boedeker C."/>
            <person name="Pinto D."/>
            <person name="Vollmers J."/>
            <person name="Rivas-Marin E."/>
            <person name="Kohn T."/>
            <person name="Peeters S.H."/>
            <person name="Heuer A."/>
            <person name="Rast P."/>
            <person name="Oberbeckmann S."/>
            <person name="Bunk B."/>
            <person name="Jeske O."/>
            <person name="Meyerdierks A."/>
            <person name="Storesund J.E."/>
            <person name="Kallscheuer N."/>
            <person name="Luecker S."/>
            <person name="Lage O.M."/>
            <person name="Pohl T."/>
            <person name="Merkel B.J."/>
            <person name="Hornburger P."/>
            <person name="Mueller R.-W."/>
            <person name="Bruemmer F."/>
            <person name="Labrenz M."/>
            <person name="Spormann A.M."/>
            <person name="Op den Camp H."/>
            <person name="Overmann J."/>
            <person name="Amann R."/>
            <person name="Jetten M.S.M."/>
            <person name="Mascher T."/>
            <person name="Medema M.H."/>
            <person name="Devos D.P."/>
            <person name="Kaster A.-K."/>
            <person name="Ovreas L."/>
            <person name="Rohde M."/>
            <person name="Galperin M.Y."/>
            <person name="Jogler C."/>
        </authorList>
    </citation>
    <scope>NUCLEOTIDE SEQUENCE [LARGE SCALE GENOMIC DNA]</scope>
    <source>
        <strain evidence="3 4">ElP</strain>
    </source>
</reference>
<feature type="chain" id="PRO_5021705046" evidence="2">
    <location>
        <begin position="25"/>
        <end position="135"/>
    </location>
</feature>
<evidence type="ECO:0000256" key="1">
    <source>
        <dbReference type="SAM" id="MobiDB-lite"/>
    </source>
</evidence>
<dbReference type="AlphaFoldDB" id="A0A518H3A9"/>
<evidence type="ECO:0000313" key="3">
    <source>
        <dbReference type="EMBL" id="QDV35308.1"/>
    </source>
</evidence>
<organism evidence="3 4">
    <name type="scientific">Tautonia plasticadhaerens</name>
    <dbReference type="NCBI Taxonomy" id="2527974"/>
    <lineage>
        <taxon>Bacteria</taxon>
        <taxon>Pseudomonadati</taxon>
        <taxon>Planctomycetota</taxon>
        <taxon>Planctomycetia</taxon>
        <taxon>Isosphaerales</taxon>
        <taxon>Isosphaeraceae</taxon>
        <taxon>Tautonia</taxon>
    </lineage>
</organism>
<name>A0A518H3A9_9BACT</name>
<dbReference type="KEGG" id="tpla:ElP_32110"/>